<reference evidence="3" key="2">
    <citation type="submission" date="2020-11" db="EMBL/GenBank/DDBJ databases">
        <authorList>
            <person name="McCartney M.A."/>
            <person name="Auch B."/>
            <person name="Kono T."/>
            <person name="Mallez S."/>
            <person name="Becker A."/>
            <person name="Gohl D.M."/>
            <person name="Silverstein K.A.T."/>
            <person name="Koren S."/>
            <person name="Bechman K.B."/>
            <person name="Herman A."/>
            <person name="Abrahante J.E."/>
            <person name="Garbe J."/>
        </authorList>
    </citation>
    <scope>NUCLEOTIDE SEQUENCE</scope>
    <source>
        <strain evidence="3">Duluth1</strain>
        <tissue evidence="3">Whole animal</tissue>
    </source>
</reference>
<feature type="chain" id="PRO_5039349943" evidence="2">
    <location>
        <begin position="24"/>
        <end position="76"/>
    </location>
</feature>
<dbReference type="Proteomes" id="UP000828390">
    <property type="component" value="Unassembled WGS sequence"/>
</dbReference>
<organism evidence="3 4">
    <name type="scientific">Dreissena polymorpha</name>
    <name type="common">Zebra mussel</name>
    <name type="synonym">Mytilus polymorpha</name>
    <dbReference type="NCBI Taxonomy" id="45954"/>
    <lineage>
        <taxon>Eukaryota</taxon>
        <taxon>Metazoa</taxon>
        <taxon>Spiralia</taxon>
        <taxon>Lophotrochozoa</taxon>
        <taxon>Mollusca</taxon>
        <taxon>Bivalvia</taxon>
        <taxon>Autobranchia</taxon>
        <taxon>Heteroconchia</taxon>
        <taxon>Euheterodonta</taxon>
        <taxon>Imparidentia</taxon>
        <taxon>Neoheterodontei</taxon>
        <taxon>Myida</taxon>
        <taxon>Dreissenoidea</taxon>
        <taxon>Dreissenidae</taxon>
        <taxon>Dreissena</taxon>
    </lineage>
</organism>
<dbReference type="AlphaFoldDB" id="A0A9D4M193"/>
<feature type="non-terminal residue" evidence="3">
    <location>
        <position position="76"/>
    </location>
</feature>
<evidence type="ECO:0000256" key="1">
    <source>
        <dbReference type="SAM" id="Phobius"/>
    </source>
</evidence>
<evidence type="ECO:0000313" key="3">
    <source>
        <dbReference type="EMBL" id="KAH3867970.1"/>
    </source>
</evidence>
<accession>A0A9D4M193</accession>
<evidence type="ECO:0000256" key="2">
    <source>
        <dbReference type="SAM" id="SignalP"/>
    </source>
</evidence>
<sequence>MGGTSFKLVFTIFILLVNSCVLGRDSDAVSDAQSADSRDGQSTAQIAIIVTGVVCGLAAIMCLGACGYFCYAKCCV</sequence>
<feature type="signal peptide" evidence="2">
    <location>
        <begin position="1"/>
        <end position="23"/>
    </location>
</feature>
<proteinExistence type="predicted"/>
<keyword evidence="1" id="KW-0472">Membrane</keyword>
<feature type="transmembrane region" description="Helical" evidence="1">
    <location>
        <begin position="47"/>
        <end position="71"/>
    </location>
</feature>
<keyword evidence="1" id="KW-1133">Transmembrane helix</keyword>
<reference evidence="3" key="1">
    <citation type="journal article" date="2019" name="bioRxiv">
        <title>The Genome of the Zebra Mussel, Dreissena polymorpha: A Resource for Invasive Species Research.</title>
        <authorList>
            <person name="McCartney M.A."/>
            <person name="Auch B."/>
            <person name="Kono T."/>
            <person name="Mallez S."/>
            <person name="Zhang Y."/>
            <person name="Obille A."/>
            <person name="Becker A."/>
            <person name="Abrahante J.E."/>
            <person name="Garbe J."/>
            <person name="Badalamenti J.P."/>
            <person name="Herman A."/>
            <person name="Mangelson H."/>
            <person name="Liachko I."/>
            <person name="Sullivan S."/>
            <person name="Sone E.D."/>
            <person name="Koren S."/>
            <person name="Silverstein K.A.T."/>
            <person name="Beckman K.B."/>
            <person name="Gohl D.M."/>
        </authorList>
    </citation>
    <scope>NUCLEOTIDE SEQUENCE</scope>
    <source>
        <strain evidence="3">Duluth1</strain>
        <tissue evidence="3">Whole animal</tissue>
    </source>
</reference>
<keyword evidence="1" id="KW-0812">Transmembrane</keyword>
<dbReference type="EMBL" id="JAIWYP010000002">
    <property type="protein sequence ID" value="KAH3867970.1"/>
    <property type="molecule type" value="Genomic_DNA"/>
</dbReference>
<name>A0A9D4M193_DREPO</name>
<comment type="caution">
    <text evidence="3">The sequence shown here is derived from an EMBL/GenBank/DDBJ whole genome shotgun (WGS) entry which is preliminary data.</text>
</comment>
<gene>
    <name evidence="3" type="ORF">DPMN_031106</name>
</gene>
<protein>
    <submittedName>
        <fullName evidence="3">Uncharacterized protein</fullName>
    </submittedName>
</protein>
<keyword evidence="4" id="KW-1185">Reference proteome</keyword>
<keyword evidence="2" id="KW-0732">Signal</keyword>
<evidence type="ECO:0000313" key="4">
    <source>
        <dbReference type="Proteomes" id="UP000828390"/>
    </source>
</evidence>